<dbReference type="EMBL" id="JBANAX010000050">
    <property type="protein sequence ID" value="KAL1224635.1"/>
    <property type="molecule type" value="Genomic_DNA"/>
</dbReference>
<dbReference type="InterPro" id="IPR021109">
    <property type="entry name" value="Peptidase_aspartic_dom_sf"/>
</dbReference>
<dbReference type="SUPFAM" id="SSF50630">
    <property type="entry name" value="Acid proteases"/>
    <property type="match status" value="1"/>
</dbReference>
<dbReference type="CDD" id="cd00303">
    <property type="entry name" value="retropepsin_like"/>
    <property type="match status" value="1"/>
</dbReference>
<name>A0ABD1C5C4_CARAN</name>
<dbReference type="SUPFAM" id="SSF56672">
    <property type="entry name" value="DNA/RNA polymerases"/>
    <property type="match status" value="1"/>
</dbReference>
<dbReference type="Pfam" id="PF08284">
    <property type="entry name" value="RVP_2"/>
    <property type="match status" value="1"/>
</dbReference>
<dbReference type="PROSITE" id="PS00141">
    <property type="entry name" value="ASP_PROTEASE"/>
    <property type="match status" value="1"/>
</dbReference>
<gene>
    <name evidence="2" type="ORF">V5N11_000964</name>
</gene>
<dbReference type="InterPro" id="IPR043128">
    <property type="entry name" value="Rev_trsase/Diguanyl_cyclase"/>
</dbReference>
<dbReference type="Gene3D" id="2.40.70.10">
    <property type="entry name" value="Acid Proteases"/>
    <property type="match status" value="1"/>
</dbReference>
<protein>
    <submittedName>
        <fullName evidence="2">RNA-directed DNA polymerase-like protein</fullName>
    </submittedName>
</protein>
<dbReference type="Gene3D" id="3.10.10.10">
    <property type="entry name" value="HIV Type 1 Reverse Transcriptase, subunit A, domain 1"/>
    <property type="match status" value="1"/>
</dbReference>
<comment type="caution">
    <text evidence="2">The sequence shown here is derived from an EMBL/GenBank/DDBJ whole genome shotgun (WGS) entry which is preliminary data.</text>
</comment>
<dbReference type="InterPro" id="IPR000477">
    <property type="entry name" value="RT_dom"/>
</dbReference>
<reference evidence="2 3" key="1">
    <citation type="submission" date="2024-04" db="EMBL/GenBank/DDBJ databases">
        <title>Genome assembly C_amara_ONT_v2.</title>
        <authorList>
            <person name="Yant L."/>
            <person name="Moore C."/>
            <person name="Slenker M."/>
        </authorList>
    </citation>
    <scope>NUCLEOTIDE SEQUENCE [LARGE SCALE GENOMIC DNA]</scope>
    <source>
        <tissue evidence="2">Leaf</tissue>
    </source>
</reference>
<dbReference type="PANTHER" id="PTHR15503:SF45">
    <property type="entry name" value="RNA-DIRECTED DNA POLYMERASE HOMOLOG"/>
    <property type="match status" value="1"/>
</dbReference>
<organism evidence="2 3">
    <name type="scientific">Cardamine amara subsp. amara</name>
    <dbReference type="NCBI Taxonomy" id="228776"/>
    <lineage>
        <taxon>Eukaryota</taxon>
        <taxon>Viridiplantae</taxon>
        <taxon>Streptophyta</taxon>
        <taxon>Embryophyta</taxon>
        <taxon>Tracheophyta</taxon>
        <taxon>Spermatophyta</taxon>
        <taxon>Magnoliopsida</taxon>
        <taxon>eudicotyledons</taxon>
        <taxon>Gunneridae</taxon>
        <taxon>Pentapetalae</taxon>
        <taxon>rosids</taxon>
        <taxon>malvids</taxon>
        <taxon>Brassicales</taxon>
        <taxon>Brassicaceae</taxon>
        <taxon>Cardamineae</taxon>
        <taxon>Cardamine</taxon>
    </lineage>
</organism>
<accession>A0ABD1C5C4</accession>
<dbReference type="CDD" id="cd01647">
    <property type="entry name" value="RT_LTR"/>
    <property type="match status" value="1"/>
</dbReference>
<dbReference type="AlphaFoldDB" id="A0ABD1C5C4"/>
<dbReference type="InterPro" id="IPR043502">
    <property type="entry name" value="DNA/RNA_pol_sf"/>
</dbReference>
<keyword evidence="3" id="KW-1185">Reference proteome</keyword>
<dbReference type="InterPro" id="IPR001969">
    <property type="entry name" value="Aspartic_peptidase_AS"/>
</dbReference>
<dbReference type="Pfam" id="PF00078">
    <property type="entry name" value="RVT_1"/>
    <property type="match status" value="1"/>
</dbReference>
<feature type="domain" description="Reverse transcriptase" evidence="1">
    <location>
        <begin position="239"/>
        <end position="299"/>
    </location>
</feature>
<proteinExistence type="predicted"/>
<dbReference type="InterPro" id="IPR032567">
    <property type="entry name" value="RTL1-rel"/>
</dbReference>
<dbReference type="PANTHER" id="PTHR15503">
    <property type="entry name" value="LDOC1 RELATED"/>
    <property type="match status" value="1"/>
</dbReference>
<sequence>MTLCVGGVECHVLFDTGASHCFVTLELAEKANVRSELGVSLGFLEVAGGKLLMIHGRVRDVDVQVAAESMPADLIICSVELYDVILGIDWLGKFRAHLDYHRGRVEFDRGNGRLVYQGMRPTSGSLVISVMQAERMINRGCEVYLATISLPETVEEAKVQDIRVVREFQDVFQSLQGLPTSRSDPFTIELEPGTTPISKAPYRMAPAEMAELKKQLEELLSKGFIRPSISPWGAPVLFVKKKDESFWLCIDYQGLNRVIVKNKYPLPRIDELLDQLRGATLFSKIDLAAGYHQIPIDEGDI</sequence>
<evidence type="ECO:0000313" key="2">
    <source>
        <dbReference type="EMBL" id="KAL1224635.1"/>
    </source>
</evidence>
<evidence type="ECO:0000313" key="3">
    <source>
        <dbReference type="Proteomes" id="UP001558713"/>
    </source>
</evidence>
<dbReference type="Gene3D" id="3.30.70.270">
    <property type="match status" value="1"/>
</dbReference>
<evidence type="ECO:0000259" key="1">
    <source>
        <dbReference type="Pfam" id="PF00078"/>
    </source>
</evidence>
<dbReference type="Proteomes" id="UP001558713">
    <property type="component" value="Unassembled WGS sequence"/>
</dbReference>